<evidence type="ECO:0000256" key="1">
    <source>
        <dbReference type="ARBA" id="ARBA00004123"/>
    </source>
</evidence>
<dbReference type="Pfam" id="PF03153">
    <property type="entry name" value="TFIIA"/>
    <property type="match status" value="1"/>
</dbReference>
<sequence>MSLPTSGRTGIPQTDGAMDEEARPDMTTMVRLLDVAGVVVGTMEHGTAMSKVFMPTFILSRHAQELDALIARKILRRNDGKVEPPELDTSSLQLQLSATNSVGTPLSLESLPEEVQALVRDMRTRQRAAPRERKGKGKAKRIPQLDGDDDEEGEDDEDDINSDLDDSDEDDNDVEGGEEMDHIILCLYDKVTRTKNKWKCVLKDGIMLVNGRDYLFHRANGDFEW</sequence>
<evidence type="ECO:0000256" key="5">
    <source>
        <dbReference type="SAM" id="MobiDB-lite"/>
    </source>
</evidence>
<evidence type="ECO:0000256" key="3">
    <source>
        <dbReference type="ARBA" id="ARBA00023163"/>
    </source>
</evidence>
<gene>
    <name evidence="6" type="ORF">BC938DRAFT_475583</name>
</gene>
<name>A0A433PRX4_9FUNG</name>
<feature type="compositionally biased region" description="Polar residues" evidence="5">
    <location>
        <begin position="1"/>
        <end position="12"/>
    </location>
</feature>
<protein>
    <submittedName>
        <fullName evidence="6">Transcription factor IIA, alpha/beta subunit-domain-containing protein</fullName>
    </submittedName>
</protein>
<feature type="compositionally biased region" description="Basic and acidic residues" evidence="5">
    <location>
        <begin position="123"/>
        <end position="132"/>
    </location>
</feature>
<evidence type="ECO:0000313" key="6">
    <source>
        <dbReference type="EMBL" id="RUS20295.1"/>
    </source>
</evidence>
<comment type="subcellular location">
    <subcellularLocation>
        <location evidence="1">Nucleus</location>
    </subcellularLocation>
</comment>
<dbReference type="InterPro" id="IPR004855">
    <property type="entry name" value="TFIIA_asu/bsu"/>
</dbReference>
<dbReference type="AlphaFoldDB" id="A0A433PRX4"/>
<keyword evidence="4" id="KW-0539">Nucleus</keyword>
<dbReference type="SMART" id="SM01371">
    <property type="entry name" value="TFIIA"/>
    <property type="match status" value="1"/>
</dbReference>
<dbReference type="PANTHER" id="PTHR12694:SF8">
    <property type="entry name" value="TRANSCRIPTION INITIATION FACTOR IIA SUBUNIT 1"/>
    <property type="match status" value="1"/>
</dbReference>
<feature type="region of interest" description="Disordered" evidence="5">
    <location>
        <begin position="123"/>
        <end position="176"/>
    </location>
</feature>
<dbReference type="Gene3D" id="2.30.18.10">
    <property type="entry name" value="Transcription factor IIA (TFIIA), beta-barrel domain"/>
    <property type="match status" value="1"/>
</dbReference>
<evidence type="ECO:0000313" key="7">
    <source>
        <dbReference type="Proteomes" id="UP000274822"/>
    </source>
</evidence>
<dbReference type="InterPro" id="IPR009088">
    <property type="entry name" value="TFIIA_b-brl"/>
</dbReference>
<dbReference type="SUPFAM" id="SSF50784">
    <property type="entry name" value="Transcription factor IIA (TFIIA), beta-barrel domain"/>
    <property type="match status" value="1"/>
</dbReference>
<comment type="caution">
    <text evidence="6">The sequence shown here is derived from an EMBL/GenBank/DDBJ whole genome shotgun (WGS) entry which is preliminary data.</text>
</comment>
<evidence type="ECO:0000256" key="2">
    <source>
        <dbReference type="ARBA" id="ARBA00010059"/>
    </source>
</evidence>
<feature type="compositionally biased region" description="Acidic residues" evidence="5">
    <location>
        <begin position="146"/>
        <end position="176"/>
    </location>
</feature>
<keyword evidence="3" id="KW-0804">Transcription</keyword>
<dbReference type="Proteomes" id="UP000274822">
    <property type="component" value="Unassembled WGS sequence"/>
</dbReference>
<dbReference type="EMBL" id="RBNJ01021137">
    <property type="protein sequence ID" value="RUS20295.1"/>
    <property type="molecule type" value="Genomic_DNA"/>
</dbReference>
<organism evidence="6 7">
    <name type="scientific">Jimgerdemannia flammicorona</name>
    <dbReference type="NCBI Taxonomy" id="994334"/>
    <lineage>
        <taxon>Eukaryota</taxon>
        <taxon>Fungi</taxon>
        <taxon>Fungi incertae sedis</taxon>
        <taxon>Mucoromycota</taxon>
        <taxon>Mucoromycotina</taxon>
        <taxon>Endogonomycetes</taxon>
        <taxon>Endogonales</taxon>
        <taxon>Endogonaceae</taxon>
        <taxon>Jimgerdemannia</taxon>
    </lineage>
</organism>
<evidence type="ECO:0000256" key="4">
    <source>
        <dbReference type="ARBA" id="ARBA00023242"/>
    </source>
</evidence>
<keyword evidence="7" id="KW-1185">Reference proteome</keyword>
<dbReference type="GO" id="GO:0006367">
    <property type="term" value="P:transcription initiation at RNA polymerase II promoter"/>
    <property type="evidence" value="ECO:0007669"/>
    <property type="project" value="InterPro"/>
</dbReference>
<accession>A0A433PRX4</accession>
<dbReference type="PANTHER" id="PTHR12694">
    <property type="entry name" value="TRANSCRIPTION INITIATION FACTOR IIA SUBUNIT 1"/>
    <property type="match status" value="1"/>
</dbReference>
<dbReference type="GO" id="GO:0005672">
    <property type="term" value="C:transcription factor TFIIA complex"/>
    <property type="evidence" value="ECO:0007669"/>
    <property type="project" value="InterPro"/>
</dbReference>
<comment type="similarity">
    <text evidence="2">Belongs to the TFIIA subunit 1 family.</text>
</comment>
<reference evidence="6 7" key="1">
    <citation type="journal article" date="2018" name="New Phytol.">
        <title>Phylogenomics of Endogonaceae and evolution of mycorrhizas within Mucoromycota.</title>
        <authorList>
            <person name="Chang Y."/>
            <person name="Desiro A."/>
            <person name="Na H."/>
            <person name="Sandor L."/>
            <person name="Lipzen A."/>
            <person name="Clum A."/>
            <person name="Barry K."/>
            <person name="Grigoriev I.V."/>
            <person name="Martin F.M."/>
            <person name="Stajich J.E."/>
            <person name="Smith M.E."/>
            <person name="Bonito G."/>
            <person name="Spatafora J.W."/>
        </authorList>
    </citation>
    <scope>NUCLEOTIDE SEQUENCE [LARGE SCALE GENOMIC DNA]</scope>
    <source>
        <strain evidence="6 7">AD002</strain>
    </source>
</reference>
<dbReference type="CDD" id="cd07976">
    <property type="entry name" value="TFIIA_alpha_beta_like"/>
    <property type="match status" value="1"/>
</dbReference>
<feature type="region of interest" description="Disordered" evidence="5">
    <location>
        <begin position="1"/>
        <end position="22"/>
    </location>
</feature>
<proteinExistence type="inferred from homology"/>